<proteinExistence type="inferred from homology"/>
<dbReference type="Gene3D" id="3.30.465.10">
    <property type="match status" value="2"/>
</dbReference>
<dbReference type="Proteomes" id="UP000177480">
    <property type="component" value="Unassembled WGS sequence"/>
</dbReference>
<dbReference type="GO" id="GO:0004458">
    <property type="term" value="F:D-lactate dehydrogenase (cytochrome) activity"/>
    <property type="evidence" value="ECO:0007669"/>
    <property type="project" value="UniProtKB-EC"/>
</dbReference>
<dbReference type="InterPro" id="IPR016166">
    <property type="entry name" value="FAD-bd_PCMH"/>
</dbReference>
<dbReference type="InterPro" id="IPR016164">
    <property type="entry name" value="FAD-linked_Oxase-like_C"/>
</dbReference>
<dbReference type="Pfam" id="PF01565">
    <property type="entry name" value="FAD_binding_4"/>
    <property type="match status" value="1"/>
</dbReference>
<evidence type="ECO:0000256" key="7">
    <source>
        <dbReference type="ARBA" id="ARBA00038897"/>
    </source>
</evidence>
<organism evidence="9 10">
    <name type="scientific">Candidatus Ryanbacteria bacterium RIFCSPHIGHO2_01_FULL_45_22</name>
    <dbReference type="NCBI Taxonomy" id="1802114"/>
    <lineage>
        <taxon>Bacteria</taxon>
        <taxon>Candidatus Ryaniibacteriota</taxon>
    </lineage>
</organism>
<evidence type="ECO:0000256" key="1">
    <source>
        <dbReference type="ARBA" id="ARBA00001974"/>
    </source>
</evidence>
<dbReference type="PANTHER" id="PTHR11748:SF111">
    <property type="entry name" value="D-LACTATE DEHYDROGENASE, MITOCHONDRIAL-RELATED"/>
    <property type="match status" value="1"/>
</dbReference>
<keyword evidence="3" id="KW-0285">Flavoprotein</keyword>
<evidence type="ECO:0000256" key="2">
    <source>
        <dbReference type="ARBA" id="ARBA00008000"/>
    </source>
</evidence>
<dbReference type="PROSITE" id="PS51387">
    <property type="entry name" value="FAD_PCMH"/>
    <property type="match status" value="1"/>
</dbReference>
<keyword evidence="6" id="KW-0560">Oxidoreductase</keyword>
<dbReference type="PANTHER" id="PTHR11748">
    <property type="entry name" value="D-LACTATE DEHYDROGENASE"/>
    <property type="match status" value="1"/>
</dbReference>
<evidence type="ECO:0000256" key="3">
    <source>
        <dbReference type="ARBA" id="ARBA00022630"/>
    </source>
</evidence>
<gene>
    <name evidence="9" type="ORF">A2719_03030</name>
</gene>
<dbReference type="GO" id="GO:0071949">
    <property type="term" value="F:FAD binding"/>
    <property type="evidence" value="ECO:0007669"/>
    <property type="project" value="InterPro"/>
</dbReference>
<dbReference type="InterPro" id="IPR016171">
    <property type="entry name" value="Vanillyl_alc_oxidase_C-sub2"/>
</dbReference>
<dbReference type="InterPro" id="IPR006094">
    <property type="entry name" value="Oxid_FAD_bind_N"/>
</dbReference>
<dbReference type="AlphaFoldDB" id="A0A1G2G1X2"/>
<sequence length="549" mass="62282">MNLAGEIRSFFEGDVETSPKVRDEYSRDASLFRIKPEIVVFPKGVADVCNLVSFVAKKKQGGASISLTARSGGTDMTGGPLSQSIVLVFARYMNRLKGFAGEYAVVEPGMYYRDFDAETKKHGLILPSYPASREICAIGGMVANNAGGEKNLKYGKTERYVKKITMVLGDGKPHVFKPLHKEEWKRKMQEDGIEGDIYRRMRELIISHRAIIEKARPAVSKNSSGYNLWDVFDENRGVFDLTKVIVGSQGTLGIITDVTFQLVRPNPHSALLVLFLDDMNNLGRVIKRIMRHKPESFESYDDHTFRVAIQFFPEFAARLKSTFFKLAVSFLPEMWMVLTGGVPKLVLLVEFTAKTEKEARLMAEKAEKDIHMVSGLRSKIARTNAEAEKYWVMRRESFNLLRRRVRGLRAAPFIDDVVVPPEQVSEFLPKLKQIIDEYDDLIYTIAGHMGDGNFHVIPLMDPKNKRMKQTIREVARRVYDLVFAYHGSISGEHNDGLIRGAYVEDMFGKDMYGLFQQTKRIFDPNGIFNPGKKLDVSLENMLGYIETKS</sequence>
<dbReference type="Pfam" id="PF02913">
    <property type="entry name" value="FAD-oxidase_C"/>
    <property type="match status" value="1"/>
</dbReference>
<dbReference type="GO" id="GO:1903457">
    <property type="term" value="P:lactate catabolic process"/>
    <property type="evidence" value="ECO:0007669"/>
    <property type="project" value="TreeGrafter"/>
</dbReference>
<evidence type="ECO:0000256" key="5">
    <source>
        <dbReference type="ARBA" id="ARBA00022946"/>
    </source>
</evidence>
<dbReference type="EMBL" id="MHNK01000010">
    <property type="protein sequence ID" value="OGZ43910.1"/>
    <property type="molecule type" value="Genomic_DNA"/>
</dbReference>
<evidence type="ECO:0000256" key="6">
    <source>
        <dbReference type="ARBA" id="ARBA00023002"/>
    </source>
</evidence>
<dbReference type="EC" id="1.1.2.4" evidence="7"/>
<protein>
    <recommendedName>
        <fullName evidence="7">D-lactate dehydrogenase (cytochrome)</fullName>
        <ecNumber evidence="7">1.1.2.4</ecNumber>
    </recommendedName>
</protein>
<reference evidence="9 10" key="1">
    <citation type="journal article" date="2016" name="Nat. Commun.">
        <title>Thousands of microbial genomes shed light on interconnected biogeochemical processes in an aquifer system.</title>
        <authorList>
            <person name="Anantharaman K."/>
            <person name="Brown C.T."/>
            <person name="Hug L.A."/>
            <person name="Sharon I."/>
            <person name="Castelle C.J."/>
            <person name="Probst A.J."/>
            <person name="Thomas B.C."/>
            <person name="Singh A."/>
            <person name="Wilkins M.J."/>
            <person name="Karaoz U."/>
            <person name="Brodie E.L."/>
            <person name="Williams K.H."/>
            <person name="Hubbard S.S."/>
            <person name="Banfield J.F."/>
        </authorList>
    </citation>
    <scope>NUCLEOTIDE SEQUENCE [LARGE SCALE GENOMIC DNA]</scope>
</reference>
<dbReference type="SUPFAM" id="SSF56176">
    <property type="entry name" value="FAD-binding/transporter-associated domain-like"/>
    <property type="match status" value="1"/>
</dbReference>
<dbReference type="FunFam" id="3.30.70.2740:FF:000001">
    <property type="entry name" value="D-lactate dehydrogenase mitochondrial"/>
    <property type="match status" value="1"/>
</dbReference>
<comment type="cofactor">
    <cofactor evidence="1">
        <name>FAD</name>
        <dbReference type="ChEBI" id="CHEBI:57692"/>
    </cofactor>
</comment>
<dbReference type="InterPro" id="IPR036318">
    <property type="entry name" value="FAD-bd_PCMH-like_sf"/>
</dbReference>
<accession>A0A1G2G1X2</accession>
<keyword evidence="4" id="KW-0274">FAD</keyword>
<evidence type="ECO:0000313" key="10">
    <source>
        <dbReference type="Proteomes" id="UP000177480"/>
    </source>
</evidence>
<evidence type="ECO:0000256" key="4">
    <source>
        <dbReference type="ARBA" id="ARBA00022827"/>
    </source>
</evidence>
<dbReference type="SUPFAM" id="SSF55103">
    <property type="entry name" value="FAD-linked oxidases, C-terminal domain"/>
    <property type="match status" value="1"/>
</dbReference>
<dbReference type="GO" id="GO:0008720">
    <property type="term" value="F:D-lactate dehydrogenase (NAD+) activity"/>
    <property type="evidence" value="ECO:0007669"/>
    <property type="project" value="TreeGrafter"/>
</dbReference>
<dbReference type="InterPro" id="IPR004113">
    <property type="entry name" value="FAD-bd_oxidored_4_C"/>
</dbReference>
<comment type="similarity">
    <text evidence="2">Belongs to the FAD-binding oxidoreductase/transferase type 4 family.</text>
</comment>
<dbReference type="STRING" id="1802114.A2719_03030"/>
<keyword evidence="5" id="KW-0809">Transit peptide</keyword>
<evidence type="ECO:0000313" key="9">
    <source>
        <dbReference type="EMBL" id="OGZ43910.1"/>
    </source>
</evidence>
<dbReference type="InterPro" id="IPR016169">
    <property type="entry name" value="FAD-bd_PCMH_sub2"/>
</dbReference>
<dbReference type="Gene3D" id="1.10.45.10">
    <property type="entry name" value="Vanillyl-alcohol Oxidase, Chain A, domain 4"/>
    <property type="match status" value="1"/>
</dbReference>
<feature type="domain" description="FAD-binding PCMH-type" evidence="8">
    <location>
        <begin position="32"/>
        <end position="265"/>
    </location>
</feature>
<comment type="caution">
    <text evidence="9">The sequence shown here is derived from an EMBL/GenBank/DDBJ whole genome shotgun (WGS) entry which is preliminary data.</text>
</comment>
<name>A0A1G2G1X2_9BACT</name>
<evidence type="ECO:0000259" key="8">
    <source>
        <dbReference type="PROSITE" id="PS51387"/>
    </source>
</evidence>
<dbReference type="Gene3D" id="3.30.70.2740">
    <property type="match status" value="1"/>
</dbReference>